<protein>
    <submittedName>
        <fullName evidence="2">Uncharacterized protein</fullName>
    </submittedName>
</protein>
<dbReference type="EMBL" id="BAABKN010000030">
    <property type="protein sequence ID" value="GAA4754488.1"/>
    <property type="molecule type" value="Genomic_DNA"/>
</dbReference>
<evidence type="ECO:0000313" key="2">
    <source>
        <dbReference type="EMBL" id="GAA4754488.1"/>
    </source>
</evidence>
<dbReference type="Proteomes" id="UP001499882">
    <property type="component" value="Unassembled WGS sequence"/>
</dbReference>
<accession>A0ABP8ZEP8</accession>
<evidence type="ECO:0000313" key="3">
    <source>
        <dbReference type="Proteomes" id="UP001499882"/>
    </source>
</evidence>
<feature type="compositionally biased region" description="Pro residues" evidence="1">
    <location>
        <begin position="108"/>
        <end position="118"/>
    </location>
</feature>
<keyword evidence="3" id="KW-1185">Reference proteome</keyword>
<proteinExistence type="predicted"/>
<comment type="caution">
    <text evidence="2">The sequence shown here is derived from an EMBL/GenBank/DDBJ whole genome shotgun (WGS) entry which is preliminary data.</text>
</comment>
<reference evidence="3" key="1">
    <citation type="journal article" date="2019" name="Int. J. Syst. Evol. Microbiol.">
        <title>The Global Catalogue of Microorganisms (GCM) 10K type strain sequencing project: providing services to taxonomists for standard genome sequencing and annotation.</title>
        <authorList>
            <consortium name="The Broad Institute Genomics Platform"/>
            <consortium name="The Broad Institute Genome Sequencing Center for Infectious Disease"/>
            <person name="Wu L."/>
            <person name="Ma J."/>
        </authorList>
    </citation>
    <scope>NUCLEOTIDE SEQUENCE [LARGE SCALE GENOMIC DNA]</scope>
    <source>
        <strain evidence="3">JCM 18532</strain>
    </source>
</reference>
<name>A0ABP8ZEP8_9ACTN</name>
<sequence length="118" mass="12951">MREQAAVGLLELEGAPDELGGDACRDDLHGYDVAMRLRNGTHGYGFVTMPLHWVTDAARRRPAAADALTPLARLLFRKCRNRGKRYRQRLTHSPASDTFPACVTDVAPGPPPNGRVSQ</sequence>
<feature type="region of interest" description="Disordered" evidence="1">
    <location>
        <begin position="87"/>
        <end position="118"/>
    </location>
</feature>
<organism evidence="2 3">
    <name type="scientific">Nocardioides endophyticus</name>
    <dbReference type="NCBI Taxonomy" id="1353775"/>
    <lineage>
        <taxon>Bacteria</taxon>
        <taxon>Bacillati</taxon>
        <taxon>Actinomycetota</taxon>
        <taxon>Actinomycetes</taxon>
        <taxon>Propionibacteriales</taxon>
        <taxon>Nocardioidaceae</taxon>
        <taxon>Nocardioides</taxon>
    </lineage>
</organism>
<gene>
    <name evidence="2" type="ORF">GCM10023350_44890</name>
</gene>
<evidence type="ECO:0000256" key="1">
    <source>
        <dbReference type="SAM" id="MobiDB-lite"/>
    </source>
</evidence>